<gene>
    <name evidence="10" type="ORF">FGO68_gene1718</name>
</gene>
<dbReference type="InterPro" id="IPR014133">
    <property type="entry name" value="Cry_DASH"/>
</dbReference>
<proteinExistence type="inferred from homology"/>
<dbReference type="PROSITE" id="PS00394">
    <property type="entry name" value="DNA_PHOTOLYASES_1_1"/>
    <property type="match status" value="1"/>
</dbReference>
<dbReference type="InterPro" id="IPR014729">
    <property type="entry name" value="Rossmann-like_a/b/a_fold"/>
</dbReference>
<comment type="caution">
    <text evidence="10">The sequence shown here is derived from an EMBL/GenBank/DDBJ whole genome shotgun (WGS) entry which is preliminary data.</text>
</comment>
<keyword evidence="4 7" id="KW-0157">Chromophore</keyword>
<feature type="region of interest" description="Disordered" evidence="8">
    <location>
        <begin position="488"/>
        <end position="509"/>
    </location>
</feature>
<feature type="binding site" evidence="5">
    <location>
        <position position="253"/>
    </location>
    <ligand>
        <name>FAD</name>
        <dbReference type="ChEBI" id="CHEBI:57692"/>
    </ligand>
</feature>
<comment type="function">
    <text evidence="7">May have a photoreceptor function.</text>
</comment>
<evidence type="ECO:0000259" key="9">
    <source>
        <dbReference type="PROSITE" id="PS51645"/>
    </source>
</evidence>
<dbReference type="Pfam" id="PF03441">
    <property type="entry name" value="FAD_binding_7"/>
    <property type="match status" value="1"/>
</dbReference>
<evidence type="ECO:0000256" key="2">
    <source>
        <dbReference type="ARBA" id="ARBA00022630"/>
    </source>
</evidence>
<feature type="binding site" evidence="5">
    <location>
        <position position="303"/>
    </location>
    <ligand>
        <name>FAD</name>
        <dbReference type="ChEBI" id="CHEBI:57692"/>
    </ligand>
</feature>
<keyword evidence="2 5" id="KW-0285">Flavoprotein</keyword>
<dbReference type="Pfam" id="PF00875">
    <property type="entry name" value="DNA_photolyase"/>
    <property type="match status" value="1"/>
</dbReference>
<evidence type="ECO:0000313" key="11">
    <source>
        <dbReference type="Proteomes" id="UP000785679"/>
    </source>
</evidence>
<dbReference type="PANTHER" id="PTHR11455:SF22">
    <property type="entry name" value="CRYPTOCHROME DASH"/>
    <property type="match status" value="1"/>
</dbReference>
<evidence type="ECO:0000256" key="4">
    <source>
        <dbReference type="ARBA" id="ARBA00022991"/>
    </source>
</evidence>
<comment type="similarity">
    <text evidence="1 7">Belongs to the DNA photolyase class-1 family.</text>
</comment>
<comment type="cofactor">
    <cofactor evidence="7">
        <name>(6R)-5,10-methylene-5,6,7,8-tetrahydrofolate</name>
        <dbReference type="ChEBI" id="CHEBI:15636"/>
    </cofactor>
    <text evidence="7">Binds 1 5,10-methenyltetrahydrofolate (MTHF) per subunit.</text>
</comment>
<dbReference type="InterPro" id="IPR005101">
    <property type="entry name" value="Cryptochr/Photolyase_FAD-bd"/>
</dbReference>
<evidence type="ECO:0000256" key="7">
    <source>
        <dbReference type="RuleBase" id="RU367151"/>
    </source>
</evidence>
<feature type="compositionally biased region" description="Polar residues" evidence="8">
    <location>
        <begin position="488"/>
        <end position="498"/>
    </location>
</feature>
<dbReference type="SUPFAM" id="SSF48173">
    <property type="entry name" value="Cryptochrome/photolyase FAD-binding domain"/>
    <property type="match status" value="1"/>
</dbReference>
<feature type="site" description="Electron transfer via tryptophanyl radical" evidence="6">
    <location>
        <position position="415"/>
    </location>
</feature>
<evidence type="ECO:0000256" key="1">
    <source>
        <dbReference type="ARBA" id="ARBA00005862"/>
    </source>
</evidence>
<dbReference type="Gene3D" id="3.40.50.620">
    <property type="entry name" value="HUPs"/>
    <property type="match status" value="1"/>
</dbReference>
<evidence type="ECO:0000256" key="8">
    <source>
        <dbReference type="SAM" id="MobiDB-lite"/>
    </source>
</evidence>
<keyword evidence="3 5" id="KW-0274">FAD</keyword>
<dbReference type="NCBIfam" id="TIGR02765">
    <property type="entry name" value="crypto_DASH"/>
    <property type="match status" value="1"/>
</dbReference>
<dbReference type="Proteomes" id="UP000785679">
    <property type="component" value="Unassembled WGS sequence"/>
</dbReference>
<dbReference type="GO" id="GO:0003677">
    <property type="term" value="F:DNA binding"/>
    <property type="evidence" value="ECO:0007669"/>
    <property type="project" value="TreeGrafter"/>
</dbReference>
<dbReference type="Gene3D" id="1.10.579.10">
    <property type="entry name" value="DNA Cyclobutane Dipyrimidine Photolyase, subunit A, domain 3"/>
    <property type="match status" value="1"/>
</dbReference>
<dbReference type="GO" id="GO:0003904">
    <property type="term" value="F:deoxyribodipyrimidine photo-lyase activity"/>
    <property type="evidence" value="ECO:0007669"/>
    <property type="project" value="TreeGrafter"/>
</dbReference>
<reference evidence="10" key="1">
    <citation type="submission" date="2019-06" db="EMBL/GenBank/DDBJ databases">
        <authorList>
            <person name="Zheng W."/>
        </authorList>
    </citation>
    <scope>NUCLEOTIDE SEQUENCE</scope>
    <source>
        <strain evidence="10">QDHG01</strain>
    </source>
</reference>
<evidence type="ECO:0000313" key="10">
    <source>
        <dbReference type="EMBL" id="TNV80968.1"/>
    </source>
</evidence>
<feature type="site" description="Electron transfer via tryptophanyl radical" evidence="6">
    <location>
        <position position="392"/>
    </location>
</feature>
<evidence type="ECO:0000256" key="6">
    <source>
        <dbReference type="PIRSR" id="PIRSR602081-2"/>
    </source>
</evidence>
<dbReference type="InterPro" id="IPR036134">
    <property type="entry name" value="Crypto/Photolyase_FAD-like_sf"/>
</dbReference>
<protein>
    <recommendedName>
        <fullName evidence="7">Cryptochrome DASH</fullName>
    </recommendedName>
</protein>
<dbReference type="GO" id="GO:0071949">
    <property type="term" value="F:FAD binding"/>
    <property type="evidence" value="ECO:0007669"/>
    <property type="project" value="TreeGrafter"/>
</dbReference>
<accession>A0A8J8NTS5</accession>
<dbReference type="OrthoDB" id="309753at2759"/>
<dbReference type="PANTHER" id="PTHR11455">
    <property type="entry name" value="CRYPTOCHROME"/>
    <property type="match status" value="1"/>
</dbReference>
<dbReference type="SUPFAM" id="SSF52425">
    <property type="entry name" value="Cryptochrome/photolyase, N-terminal domain"/>
    <property type="match status" value="1"/>
</dbReference>
<sequence length="509" mass="59241">MHRIIVWLRNDLRVHDNSALNWAINKGIKGTTKQIIPVYTFDPRFMRNKVEKYGIYKCGLTRARFLQESVQNLRANLQDLGSQLLVTQELPEVFLPKLILKGQQNSIVFSQEVCYEEARIEQSVATEIKRNSKVHIERVWGSTIHHIDDLQMDPENVASSVYTKFRQNTERDIVRDCLPTSKLGQLPFIEGDVPKAIQDAMRFAPSLMDLGFSEEEANTPKDPRSSLEFVGGEDAGLERVKYYLWETKMIQKYKDTRNALMGADFSSKLSPWMACGNLSPRYVYWETKKFEQRFKENDSTRHFISELFWRDFCHWYAYCHGNGIFYEYGPLDKKGVPQWRVDQSVIQRWRQGLTGMPLVDALMREMNQSGFMSNRGRQIVASYFSLDLKQDWRYGAHHFEEKLIDHDVHSNYASWNMIAGIGPGKTNLFNVVKQSYDFDADGEFIRTWVPELRNVPTDYIHEPWKMPFKLQQQCETVLGTNYPNPIPSRYTTKPSHQSGGSGLGYVKDY</sequence>
<evidence type="ECO:0000256" key="5">
    <source>
        <dbReference type="PIRSR" id="PIRSR602081-1"/>
    </source>
</evidence>
<feature type="binding site" evidence="5">
    <location>
        <begin position="405"/>
        <end position="407"/>
    </location>
    <ligand>
        <name>FAD</name>
        <dbReference type="ChEBI" id="CHEBI:57692"/>
    </ligand>
</feature>
<dbReference type="GO" id="GO:0000719">
    <property type="term" value="P:photoreactive repair"/>
    <property type="evidence" value="ECO:0007669"/>
    <property type="project" value="TreeGrafter"/>
</dbReference>
<dbReference type="EMBL" id="RRYP01006770">
    <property type="protein sequence ID" value="TNV80968.1"/>
    <property type="molecule type" value="Genomic_DNA"/>
</dbReference>
<dbReference type="PROSITE" id="PS51645">
    <property type="entry name" value="PHR_CRY_ALPHA_BETA"/>
    <property type="match status" value="1"/>
</dbReference>
<dbReference type="InterPro" id="IPR036155">
    <property type="entry name" value="Crypto/Photolyase_N_sf"/>
</dbReference>
<dbReference type="InterPro" id="IPR018394">
    <property type="entry name" value="DNA_photolyase_1_CS_C"/>
</dbReference>
<comment type="cofactor">
    <cofactor evidence="5 7">
        <name>FAD</name>
        <dbReference type="ChEBI" id="CHEBI:57692"/>
    </cofactor>
    <text evidence="5 7">Binds 1 FAD per subunit.</text>
</comment>
<feature type="domain" description="Photolyase/cryptochrome alpha/beta" evidence="9">
    <location>
        <begin position="2"/>
        <end position="144"/>
    </location>
</feature>
<feature type="site" description="Electron transfer via tryptophanyl radical" evidence="6">
    <location>
        <position position="339"/>
    </location>
</feature>
<name>A0A8J8NTS5_HALGN</name>
<dbReference type="Gene3D" id="1.25.40.80">
    <property type="match status" value="1"/>
</dbReference>
<dbReference type="InterPro" id="IPR002081">
    <property type="entry name" value="Cryptochrome/DNA_photolyase_1"/>
</dbReference>
<organism evidence="10 11">
    <name type="scientific">Halteria grandinella</name>
    <dbReference type="NCBI Taxonomy" id="5974"/>
    <lineage>
        <taxon>Eukaryota</taxon>
        <taxon>Sar</taxon>
        <taxon>Alveolata</taxon>
        <taxon>Ciliophora</taxon>
        <taxon>Intramacronucleata</taxon>
        <taxon>Spirotrichea</taxon>
        <taxon>Stichotrichia</taxon>
        <taxon>Sporadotrichida</taxon>
        <taxon>Halteriidae</taxon>
        <taxon>Halteria</taxon>
    </lineage>
</organism>
<dbReference type="AlphaFoldDB" id="A0A8J8NTS5"/>
<keyword evidence="11" id="KW-1185">Reference proteome</keyword>
<dbReference type="PRINTS" id="PR00147">
    <property type="entry name" value="DNAPHOTLYASE"/>
</dbReference>
<feature type="binding site" evidence="5">
    <location>
        <begin position="266"/>
        <end position="270"/>
    </location>
    <ligand>
        <name>FAD</name>
        <dbReference type="ChEBI" id="CHEBI:57692"/>
    </ligand>
</feature>
<dbReference type="InterPro" id="IPR006050">
    <property type="entry name" value="DNA_photolyase_N"/>
</dbReference>
<evidence type="ECO:0000256" key="3">
    <source>
        <dbReference type="ARBA" id="ARBA00022827"/>
    </source>
</evidence>